<dbReference type="SUPFAM" id="SSF48264">
    <property type="entry name" value="Cytochrome P450"/>
    <property type="match status" value="1"/>
</dbReference>
<dbReference type="InterPro" id="IPR002401">
    <property type="entry name" value="Cyt_P450_E_grp-I"/>
</dbReference>
<keyword evidence="6" id="KW-0503">Monooxygenase</keyword>
<dbReference type="Pfam" id="PF00067">
    <property type="entry name" value="p450"/>
    <property type="match status" value="1"/>
</dbReference>
<comment type="similarity">
    <text evidence="1 6">Belongs to the cytochrome P450 family.</text>
</comment>
<keyword evidence="7" id="KW-0812">Transmembrane</keyword>
<keyword evidence="2 5" id="KW-0479">Metal-binding</keyword>
<evidence type="ECO:0000313" key="9">
    <source>
        <dbReference type="Proteomes" id="UP001419268"/>
    </source>
</evidence>
<keyword evidence="7" id="KW-0472">Membrane</keyword>
<dbReference type="PRINTS" id="PR00463">
    <property type="entry name" value="EP450I"/>
</dbReference>
<dbReference type="GO" id="GO:0016705">
    <property type="term" value="F:oxidoreductase activity, acting on paired donors, with incorporation or reduction of molecular oxygen"/>
    <property type="evidence" value="ECO:0007669"/>
    <property type="project" value="InterPro"/>
</dbReference>
<dbReference type="Gene3D" id="1.10.630.10">
    <property type="entry name" value="Cytochrome P450"/>
    <property type="match status" value="1"/>
</dbReference>
<dbReference type="InterPro" id="IPR001128">
    <property type="entry name" value="Cyt_P450"/>
</dbReference>
<proteinExistence type="inferred from homology"/>
<dbReference type="CDD" id="cd11073">
    <property type="entry name" value="CYP76-like"/>
    <property type="match status" value="1"/>
</dbReference>
<comment type="caution">
    <text evidence="8">The sequence shown here is derived from an EMBL/GenBank/DDBJ whole genome shotgun (WGS) entry which is preliminary data.</text>
</comment>
<keyword evidence="4 5" id="KW-0408">Iron</keyword>
<evidence type="ECO:0000256" key="2">
    <source>
        <dbReference type="ARBA" id="ARBA00022723"/>
    </source>
</evidence>
<protein>
    <recommendedName>
        <fullName evidence="10">Cytochrome P450</fullName>
    </recommendedName>
</protein>
<dbReference type="GO" id="GO:0044550">
    <property type="term" value="P:secondary metabolite biosynthetic process"/>
    <property type="evidence" value="ECO:0007669"/>
    <property type="project" value="UniProtKB-ARBA"/>
</dbReference>
<dbReference type="GO" id="GO:0005506">
    <property type="term" value="F:iron ion binding"/>
    <property type="evidence" value="ECO:0007669"/>
    <property type="project" value="InterPro"/>
</dbReference>
<evidence type="ECO:0008006" key="10">
    <source>
        <dbReference type="Google" id="ProtNLM"/>
    </source>
</evidence>
<dbReference type="PROSITE" id="PS00086">
    <property type="entry name" value="CYTOCHROME_P450"/>
    <property type="match status" value="1"/>
</dbReference>
<dbReference type="FunFam" id="1.10.630.10:FF:000007">
    <property type="entry name" value="Cytochrome P450 76C4"/>
    <property type="match status" value="1"/>
</dbReference>
<accession>A0AAP0NSC2</accession>
<keyword evidence="9" id="KW-1185">Reference proteome</keyword>
<keyword evidence="5 6" id="KW-0349">Heme</keyword>
<dbReference type="EMBL" id="JBBNAG010000007">
    <property type="protein sequence ID" value="KAK9118057.1"/>
    <property type="molecule type" value="Genomic_DNA"/>
</dbReference>
<dbReference type="GO" id="GO:0020037">
    <property type="term" value="F:heme binding"/>
    <property type="evidence" value="ECO:0007669"/>
    <property type="project" value="InterPro"/>
</dbReference>
<dbReference type="InterPro" id="IPR017972">
    <property type="entry name" value="Cyt_P450_CS"/>
</dbReference>
<dbReference type="PANTHER" id="PTHR47950:SF44">
    <property type="entry name" value="CYTOCHROME P450, FAMILY 76, SUBFAMILY C, POLYPEPTIDE 5-RELATED"/>
    <property type="match status" value="1"/>
</dbReference>
<organism evidence="8 9">
    <name type="scientific">Stephania cephalantha</name>
    <dbReference type="NCBI Taxonomy" id="152367"/>
    <lineage>
        <taxon>Eukaryota</taxon>
        <taxon>Viridiplantae</taxon>
        <taxon>Streptophyta</taxon>
        <taxon>Embryophyta</taxon>
        <taxon>Tracheophyta</taxon>
        <taxon>Spermatophyta</taxon>
        <taxon>Magnoliopsida</taxon>
        <taxon>Ranunculales</taxon>
        <taxon>Menispermaceae</taxon>
        <taxon>Menispermoideae</taxon>
        <taxon>Cissampelideae</taxon>
        <taxon>Stephania</taxon>
    </lineage>
</organism>
<comment type="cofactor">
    <cofactor evidence="5">
        <name>heme</name>
        <dbReference type="ChEBI" id="CHEBI:30413"/>
    </cofactor>
</comment>
<feature type="transmembrane region" description="Helical" evidence="7">
    <location>
        <begin position="6"/>
        <end position="27"/>
    </location>
</feature>
<evidence type="ECO:0000256" key="5">
    <source>
        <dbReference type="PIRSR" id="PIRSR602401-1"/>
    </source>
</evidence>
<feature type="binding site" description="axial binding residue" evidence="5">
    <location>
        <position position="445"/>
    </location>
    <ligand>
        <name>heme</name>
        <dbReference type="ChEBI" id="CHEBI:30413"/>
    </ligand>
    <ligandPart>
        <name>Fe</name>
        <dbReference type="ChEBI" id="CHEBI:18248"/>
    </ligandPart>
</feature>
<evidence type="ECO:0000256" key="3">
    <source>
        <dbReference type="ARBA" id="ARBA00023002"/>
    </source>
</evidence>
<gene>
    <name evidence="8" type="ORF">Scep_016150</name>
</gene>
<evidence type="ECO:0000256" key="4">
    <source>
        <dbReference type="ARBA" id="ARBA00023004"/>
    </source>
</evidence>
<evidence type="ECO:0000256" key="6">
    <source>
        <dbReference type="RuleBase" id="RU000461"/>
    </source>
</evidence>
<evidence type="ECO:0000256" key="1">
    <source>
        <dbReference type="ARBA" id="ARBA00010617"/>
    </source>
</evidence>
<evidence type="ECO:0000313" key="8">
    <source>
        <dbReference type="EMBL" id="KAK9118057.1"/>
    </source>
</evidence>
<dbReference type="GO" id="GO:0004497">
    <property type="term" value="F:monooxygenase activity"/>
    <property type="evidence" value="ECO:0007669"/>
    <property type="project" value="UniProtKB-KW"/>
</dbReference>
<dbReference type="AlphaFoldDB" id="A0AAP0NSC2"/>
<dbReference type="Proteomes" id="UP001419268">
    <property type="component" value="Unassembled WGS sequence"/>
</dbReference>
<name>A0AAP0NSC2_9MAGN</name>
<dbReference type="PANTHER" id="PTHR47950">
    <property type="entry name" value="CYTOCHROME P450, FAMILY 76, SUBFAMILY C, POLYPEPTIDE 5-RELATED"/>
    <property type="match status" value="1"/>
</dbReference>
<keyword evidence="3 6" id="KW-0560">Oxidoreductase</keyword>
<keyword evidence="7" id="KW-1133">Transmembrane helix</keyword>
<sequence>MDSSSAIPLFFPVFLCAFTLCFSLLWARTMRTSKSPPGPTSLPLIGNLLQLGIKPHESLAELAKIYGPLMALKLGRASTVIVSSPSIARQVLQTQDHVLAYRTIPDAIRALNHHEESMTWLPPNQQWRSLRKLCNSHIFSAQHLNANTGVREKKVNDLLKFVHEKAMMKEMIDVGQVAFATILNLISYMSFSVDLIDVRSETVQEFKRVVRGVMDEVGKPNIADYFPVFRLVDPQRIRRRTSMHLEKLNEIFEELIERRLQSRDHQLQSSNSSNDLLDALLDNCQKDGSKLSKNTILTLLQDVFIAGSDTSSSTIEWAMAELLRNPEKMVKAKAELRDKIREGKQIEELDITSLLYLQAVVKETLRLHPPAPLLLPRRAQTDVELCGFNVPKNTQVLVNVWAIGRDGRVWKNPNCFEPERFLESEIGFKGRDFELLPFGAGRRICPGLPLADRMVPLILGALLHRFDWEIEGGVKAEDLKWRRSLGSLYKSSASQSRACFSLLKMIQACMLDGSSSSRKYCTEQCEL</sequence>
<dbReference type="InterPro" id="IPR036396">
    <property type="entry name" value="Cyt_P450_sf"/>
</dbReference>
<feature type="transmembrane region" description="Helical" evidence="7">
    <location>
        <begin position="171"/>
        <end position="191"/>
    </location>
</feature>
<dbReference type="PRINTS" id="PR00385">
    <property type="entry name" value="P450"/>
</dbReference>
<evidence type="ECO:0000256" key="7">
    <source>
        <dbReference type="SAM" id="Phobius"/>
    </source>
</evidence>
<reference evidence="8 9" key="1">
    <citation type="submission" date="2024-01" db="EMBL/GenBank/DDBJ databases">
        <title>Genome assemblies of Stephania.</title>
        <authorList>
            <person name="Yang L."/>
        </authorList>
    </citation>
    <scope>NUCLEOTIDE SEQUENCE [LARGE SCALE GENOMIC DNA]</scope>
    <source>
        <strain evidence="8">JXDWG</strain>
        <tissue evidence="8">Leaf</tissue>
    </source>
</reference>